<dbReference type="InterPro" id="IPR011050">
    <property type="entry name" value="Pectin_lyase_fold/virulence"/>
</dbReference>
<proteinExistence type="inferred from homology"/>
<dbReference type="UniPathway" id="UPA00545">
    <property type="reaction ID" value="UER00823"/>
</dbReference>
<accession>A0A834SIT9</accession>
<evidence type="ECO:0000256" key="1">
    <source>
        <dbReference type="ARBA" id="ARBA00004191"/>
    </source>
</evidence>
<evidence type="ECO:0000256" key="8">
    <source>
        <dbReference type="PROSITE-ProRule" id="PRU10040"/>
    </source>
</evidence>
<comment type="similarity">
    <text evidence="4">In the C-terminal section; belongs to the pectinesterase family.</text>
</comment>
<dbReference type="CDD" id="cd15798">
    <property type="entry name" value="PMEI-like_3"/>
    <property type="match status" value="1"/>
</dbReference>
<dbReference type="SUPFAM" id="SSF51126">
    <property type="entry name" value="Pectin lyase-like"/>
    <property type="match status" value="1"/>
</dbReference>
<dbReference type="EC" id="3.1.1.11" evidence="9"/>
<dbReference type="NCBIfam" id="TIGR01614">
    <property type="entry name" value="PME_inhib"/>
    <property type="match status" value="1"/>
</dbReference>
<dbReference type="InterPro" id="IPR006501">
    <property type="entry name" value="Pectinesterase_inhib_dom"/>
</dbReference>
<evidence type="ECO:0000256" key="5">
    <source>
        <dbReference type="ARBA" id="ARBA00022512"/>
    </source>
</evidence>
<gene>
    <name evidence="11" type="ORF">G2W53_044079</name>
</gene>
<feature type="domain" description="Pectinesterase inhibitor" evidence="10">
    <location>
        <begin position="37"/>
        <end position="197"/>
    </location>
</feature>
<comment type="pathway">
    <text evidence="2 9">Glycan metabolism; pectin degradation; 2-dehydro-3-deoxy-D-gluconate from pectin: step 1/5.</text>
</comment>
<comment type="caution">
    <text evidence="11">The sequence shown here is derived from an EMBL/GenBank/DDBJ whole genome shotgun (WGS) entry which is preliminary data.</text>
</comment>
<evidence type="ECO:0000259" key="10">
    <source>
        <dbReference type="SMART" id="SM00856"/>
    </source>
</evidence>
<dbReference type="EMBL" id="JAAIUW010000013">
    <property type="protein sequence ID" value="KAF7804968.1"/>
    <property type="molecule type" value="Genomic_DNA"/>
</dbReference>
<dbReference type="SUPFAM" id="SSF101148">
    <property type="entry name" value="Plant invertase/pectin methylesterase inhibitor"/>
    <property type="match status" value="1"/>
</dbReference>
<keyword evidence="6 9" id="KW-0378">Hydrolase</keyword>
<sequence>MNGKVLVSAVSIILVVGVAIGAVVVVRNKSNESGISAHQNTVMTMCQNTQDQKLCHETLSSVKVNDTSDPKAFLAAVVEDTTKSVIKALNMSDRLLVEHGSSNNEGLKMSLNDCKQLLESAMDSLELSTHLLGNGSIEDVNERTPDFRNWLAAVISYQQACMEGFDENNEGEKQVRTQLQQEGVNEMVKFTGVALDIMSDLAQILESFGLKLDVKPASRRLMEVDSEGYPTWFSASDRKLLGKLKKKIKKAKSQPTVVVAKDGSGQFRTITDAINAYPKNGLAPGARYVILVKAGVYAEYVTVPKTAVNVLMYGEGAGRTIITGRKNFAEGVKTMNTATFANLGTGFIAKGITFENTAGAAGHQAVAFRNQGDMSAFFDCAFVGYQDTLYVQTNRQFYRNCDISGTIDFIFGVSTTLIQNSRIILRRPMDNQFNTVTADGTAEDRMPTGIVIQNCDILPEPALFPARFQLKSYLGRPWKQFSKTVVMESRIGDVIHPDGWFPWQGNMYLDTLFYAEHNNVGPGANVDRRVRWRGYRGLLNKQQAAAFTAAEFLKGGVGSRAEDWLRATQIPFDLGFTKP</sequence>
<dbReference type="GO" id="GO:0030599">
    <property type="term" value="F:pectinesterase activity"/>
    <property type="evidence" value="ECO:0007669"/>
    <property type="project" value="UniProtKB-UniRule"/>
</dbReference>
<keyword evidence="5" id="KW-0134">Cell wall</keyword>
<evidence type="ECO:0000256" key="4">
    <source>
        <dbReference type="ARBA" id="ARBA00007786"/>
    </source>
</evidence>
<feature type="active site" evidence="8">
    <location>
        <position position="408"/>
    </location>
</feature>
<dbReference type="GO" id="GO:0042545">
    <property type="term" value="P:cell wall modification"/>
    <property type="evidence" value="ECO:0007669"/>
    <property type="project" value="UniProtKB-UniRule"/>
</dbReference>
<comment type="catalytic activity">
    <reaction evidence="9">
        <text>[(1-&gt;4)-alpha-D-galacturonosyl methyl ester](n) + n H2O = [(1-&gt;4)-alpha-D-galacturonosyl](n) + n methanol + n H(+)</text>
        <dbReference type="Rhea" id="RHEA:22380"/>
        <dbReference type="Rhea" id="RHEA-COMP:14570"/>
        <dbReference type="Rhea" id="RHEA-COMP:14573"/>
        <dbReference type="ChEBI" id="CHEBI:15377"/>
        <dbReference type="ChEBI" id="CHEBI:15378"/>
        <dbReference type="ChEBI" id="CHEBI:17790"/>
        <dbReference type="ChEBI" id="CHEBI:140522"/>
        <dbReference type="ChEBI" id="CHEBI:140523"/>
        <dbReference type="EC" id="3.1.1.11"/>
    </reaction>
</comment>
<dbReference type="Gene3D" id="2.160.20.10">
    <property type="entry name" value="Single-stranded right-handed beta-helix, Pectin lyase-like"/>
    <property type="match status" value="1"/>
</dbReference>
<evidence type="ECO:0000313" key="11">
    <source>
        <dbReference type="EMBL" id="KAF7804968.1"/>
    </source>
</evidence>
<evidence type="ECO:0000313" key="12">
    <source>
        <dbReference type="Proteomes" id="UP000634136"/>
    </source>
</evidence>
<evidence type="ECO:0000256" key="2">
    <source>
        <dbReference type="ARBA" id="ARBA00005184"/>
    </source>
</evidence>
<keyword evidence="7 9" id="KW-0063">Aspartyl esterase</keyword>
<evidence type="ECO:0000256" key="6">
    <source>
        <dbReference type="ARBA" id="ARBA00022801"/>
    </source>
</evidence>
<protein>
    <recommendedName>
        <fullName evidence="9">Pectinesterase</fullName>
        <ecNumber evidence="9">3.1.1.11</ecNumber>
    </recommendedName>
</protein>
<comment type="similarity">
    <text evidence="3">In the N-terminal section; belongs to the PMEI family.</text>
</comment>
<dbReference type="Proteomes" id="UP000634136">
    <property type="component" value="Unassembled WGS sequence"/>
</dbReference>
<dbReference type="Pfam" id="PF04043">
    <property type="entry name" value="PMEI"/>
    <property type="match status" value="1"/>
</dbReference>
<comment type="subcellular location">
    <subcellularLocation>
        <location evidence="1">Secreted</location>
        <location evidence="1">Cell wall</location>
    </subcellularLocation>
</comment>
<reference evidence="11" key="1">
    <citation type="submission" date="2020-09" db="EMBL/GenBank/DDBJ databases">
        <title>Genome-Enabled Discovery of Anthraquinone Biosynthesis in Senna tora.</title>
        <authorList>
            <person name="Kang S.-H."/>
            <person name="Pandey R.P."/>
            <person name="Lee C.-M."/>
            <person name="Sim J.-S."/>
            <person name="Jeong J.-T."/>
            <person name="Choi B.-S."/>
            <person name="Jung M."/>
            <person name="Ginzburg D."/>
            <person name="Zhao K."/>
            <person name="Won S.Y."/>
            <person name="Oh T.-J."/>
            <person name="Yu Y."/>
            <person name="Kim N.-H."/>
            <person name="Lee O.R."/>
            <person name="Lee T.-H."/>
            <person name="Bashyal P."/>
            <person name="Kim T.-S."/>
            <person name="Lee W.-H."/>
            <person name="Kawkins C."/>
            <person name="Kim C.-K."/>
            <person name="Kim J.S."/>
            <person name="Ahn B.O."/>
            <person name="Rhee S.Y."/>
            <person name="Sohng J.K."/>
        </authorList>
    </citation>
    <scope>NUCLEOTIDE SEQUENCE</scope>
    <source>
        <tissue evidence="11">Leaf</tissue>
    </source>
</reference>
<dbReference type="AlphaFoldDB" id="A0A834SIT9"/>
<evidence type="ECO:0000256" key="3">
    <source>
        <dbReference type="ARBA" id="ARBA00006027"/>
    </source>
</evidence>
<dbReference type="PANTHER" id="PTHR31707">
    <property type="entry name" value="PECTINESTERASE"/>
    <property type="match status" value="1"/>
</dbReference>
<dbReference type="InterPro" id="IPR012334">
    <property type="entry name" value="Pectin_lyas_fold"/>
</dbReference>
<dbReference type="FunFam" id="2.160.20.10:FF:000001">
    <property type="entry name" value="Pectinesterase"/>
    <property type="match status" value="1"/>
</dbReference>
<keyword evidence="5" id="KW-0964">Secreted</keyword>
<evidence type="ECO:0000256" key="7">
    <source>
        <dbReference type="ARBA" id="ARBA00023085"/>
    </source>
</evidence>
<name>A0A834SIT9_9FABA</name>
<dbReference type="PROSITE" id="PS00503">
    <property type="entry name" value="PECTINESTERASE_2"/>
    <property type="match status" value="1"/>
</dbReference>
<dbReference type="GO" id="GO:0045490">
    <property type="term" value="P:pectin catabolic process"/>
    <property type="evidence" value="ECO:0007669"/>
    <property type="project" value="UniProtKB-UniRule"/>
</dbReference>
<dbReference type="GO" id="GO:0004857">
    <property type="term" value="F:enzyme inhibitor activity"/>
    <property type="evidence" value="ECO:0007669"/>
    <property type="project" value="InterPro"/>
</dbReference>
<dbReference type="OrthoDB" id="2019149at2759"/>
<dbReference type="InterPro" id="IPR033131">
    <property type="entry name" value="Pectinesterase_Asp_AS"/>
</dbReference>
<dbReference type="Gene3D" id="1.20.140.40">
    <property type="entry name" value="Invertase/pectin methylesterase inhibitor family protein"/>
    <property type="match status" value="1"/>
</dbReference>
<dbReference type="Pfam" id="PF01095">
    <property type="entry name" value="Pectinesterase"/>
    <property type="match status" value="1"/>
</dbReference>
<evidence type="ECO:0000256" key="9">
    <source>
        <dbReference type="RuleBase" id="RU000589"/>
    </source>
</evidence>
<organism evidence="11 12">
    <name type="scientific">Senna tora</name>
    <dbReference type="NCBI Taxonomy" id="362788"/>
    <lineage>
        <taxon>Eukaryota</taxon>
        <taxon>Viridiplantae</taxon>
        <taxon>Streptophyta</taxon>
        <taxon>Embryophyta</taxon>
        <taxon>Tracheophyta</taxon>
        <taxon>Spermatophyta</taxon>
        <taxon>Magnoliopsida</taxon>
        <taxon>eudicotyledons</taxon>
        <taxon>Gunneridae</taxon>
        <taxon>Pentapetalae</taxon>
        <taxon>rosids</taxon>
        <taxon>fabids</taxon>
        <taxon>Fabales</taxon>
        <taxon>Fabaceae</taxon>
        <taxon>Caesalpinioideae</taxon>
        <taxon>Cassia clade</taxon>
        <taxon>Senna</taxon>
    </lineage>
</organism>
<dbReference type="InterPro" id="IPR035513">
    <property type="entry name" value="Invertase/methylesterase_inhib"/>
</dbReference>
<dbReference type="InterPro" id="IPR000070">
    <property type="entry name" value="Pectinesterase_cat"/>
</dbReference>
<dbReference type="SMART" id="SM00856">
    <property type="entry name" value="PMEI"/>
    <property type="match status" value="1"/>
</dbReference>
<keyword evidence="12" id="KW-1185">Reference proteome</keyword>